<dbReference type="PRINTS" id="PR00081">
    <property type="entry name" value="GDHRDH"/>
</dbReference>
<dbReference type="Gene3D" id="3.40.50.720">
    <property type="entry name" value="NAD(P)-binding Rossmann-like Domain"/>
    <property type="match status" value="1"/>
</dbReference>
<dbReference type="PROSITE" id="PS00061">
    <property type="entry name" value="ADH_SHORT"/>
    <property type="match status" value="1"/>
</dbReference>
<protein>
    <submittedName>
        <fullName evidence="2">Short-chain dehydrogenase</fullName>
    </submittedName>
</protein>
<dbReference type="InterPro" id="IPR036291">
    <property type="entry name" value="NAD(P)-bd_dom_sf"/>
</dbReference>
<comment type="similarity">
    <text evidence="1">Belongs to the short-chain dehydrogenases/reductases (SDR) family.</text>
</comment>
<evidence type="ECO:0000313" key="3">
    <source>
        <dbReference type="Proteomes" id="UP000266669"/>
    </source>
</evidence>
<reference evidence="3" key="1">
    <citation type="submission" date="2018-05" db="EMBL/GenBank/DDBJ databases">
        <title>Leptospira yasudae sp. nov. and Leptospira stimsonii sp. nov., two pathogenic species of the genus Leptospira isolated from environmental sources.</title>
        <authorList>
            <person name="Casanovas-Massana A."/>
            <person name="Hamond C."/>
            <person name="Santos L.A."/>
            <person name="Hacker K.P."/>
            <person name="Balassiano I."/>
            <person name="Medeiros M.A."/>
            <person name="Reis M.G."/>
            <person name="Ko A.I."/>
            <person name="Wunder E.A."/>
        </authorList>
    </citation>
    <scope>NUCLEOTIDE SEQUENCE [LARGE SCALE GENOMIC DNA]</scope>
    <source>
        <strain evidence="3">AMB6-RJ</strain>
    </source>
</reference>
<dbReference type="PANTHER" id="PTHR43550">
    <property type="entry name" value="3-KETODIHYDROSPHINGOSINE REDUCTASE"/>
    <property type="match status" value="1"/>
</dbReference>
<gene>
    <name evidence="2" type="ORF">DLM78_20495</name>
</gene>
<organism evidence="2 3">
    <name type="scientific">Leptospira stimsonii</name>
    <dbReference type="NCBI Taxonomy" id="2202203"/>
    <lineage>
        <taxon>Bacteria</taxon>
        <taxon>Pseudomonadati</taxon>
        <taxon>Spirochaetota</taxon>
        <taxon>Spirochaetia</taxon>
        <taxon>Leptospirales</taxon>
        <taxon>Leptospiraceae</taxon>
        <taxon>Leptospira</taxon>
    </lineage>
</organism>
<sequence>MKRNQNSFSGKKVFISGGSSGIGKGLALELAGQGASVVISARGKNALEKTVKELRRIGPNDAVYDFVIADVSDVSQVKKAAKKAVSLLNGLDLLICNSGYAKVGKVNDLEESDFRNLMDINFFGHVNVIRAFQDHFIKQGTGDIVLVSSMLATFSIYGYGAYSASKFAITGFAQSLRQEMMLHNVRVKIFLPPTTETPGLIKENEDKPDLVKEIEMGSALNAVHSVEKVCKAFIRWLPKRNFIGYATWDSWLQYFLVRHFPEWTLLIADGELRSAQKRLDQKAQASS</sequence>
<dbReference type="InterPro" id="IPR020904">
    <property type="entry name" value="Sc_DH/Rdtase_CS"/>
</dbReference>
<dbReference type="Proteomes" id="UP000266669">
    <property type="component" value="Unassembled WGS sequence"/>
</dbReference>
<dbReference type="RefSeq" id="WP_118983626.1">
    <property type="nucleotide sequence ID" value="NZ_QHCS01000007.1"/>
</dbReference>
<dbReference type="AlphaFoldDB" id="A0A8B3CKT3"/>
<dbReference type="Pfam" id="PF00106">
    <property type="entry name" value="adh_short"/>
    <property type="match status" value="1"/>
</dbReference>
<evidence type="ECO:0000313" key="2">
    <source>
        <dbReference type="EMBL" id="RHX83864.1"/>
    </source>
</evidence>
<dbReference type="InterPro" id="IPR002347">
    <property type="entry name" value="SDR_fam"/>
</dbReference>
<dbReference type="EMBL" id="QHCS01000007">
    <property type="protein sequence ID" value="RHX83864.1"/>
    <property type="molecule type" value="Genomic_DNA"/>
</dbReference>
<dbReference type="PRINTS" id="PR00080">
    <property type="entry name" value="SDRFAMILY"/>
</dbReference>
<comment type="caution">
    <text evidence="2">The sequence shown here is derived from an EMBL/GenBank/DDBJ whole genome shotgun (WGS) entry which is preliminary data.</text>
</comment>
<dbReference type="SUPFAM" id="SSF51735">
    <property type="entry name" value="NAD(P)-binding Rossmann-fold domains"/>
    <property type="match status" value="1"/>
</dbReference>
<proteinExistence type="inferred from homology"/>
<name>A0A8B3CKT3_9LEPT</name>
<accession>A0A8B3CKT3</accession>
<evidence type="ECO:0000256" key="1">
    <source>
        <dbReference type="RuleBase" id="RU000363"/>
    </source>
</evidence>
<dbReference type="PANTHER" id="PTHR43550:SF3">
    <property type="entry name" value="3-KETODIHYDROSPHINGOSINE REDUCTASE"/>
    <property type="match status" value="1"/>
</dbReference>